<name>A0A6J7WQ12_9CAUD</name>
<gene>
    <name evidence="1" type="ORF">UFOVP204_86</name>
</gene>
<dbReference type="EMBL" id="LR798257">
    <property type="protein sequence ID" value="CAB5218204.1"/>
    <property type="molecule type" value="Genomic_DNA"/>
</dbReference>
<dbReference type="SUPFAM" id="SSF52266">
    <property type="entry name" value="SGNH hydrolase"/>
    <property type="match status" value="1"/>
</dbReference>
<evidence type="ECO:0000313" key="1">
    <source>
        <dbReference type="EMBL" id="CAB5218204.1"/>
    </source>
</evidence>
<accession>A0A6J7WQ12</accession>
<proteinExistence type="predicted"/>
<sequence>MENINFFDALFYRNLKESNQEKILNVNYANKEIVMSTDVVKPIKYRRNSYGYRASEFNKNTDIITLGCSQTHGHGMEEEYIWPTQVAKLLNMTHSNLACGGDGMSAQIYKAFQYFKEFGNPKIIFASFPLRRMEFPYIKDKTNKSTLINNAVKNSISQYFLDPDIKSYSKSPYNPEEVLPIEVAIFYNFSYLNMLEQYCNANNIKLIWDCWESYLLNDYLKDKSFFKNYLNFNFMDFYFDEKTCIETYSKSDTCHNENKNHPLFYRAADFEKGKNHGHWGIHLHTHIAEAFVSKYLVLTKE</sequence>
<reference evidence="1" key="1">
    <citation type="submission" date="2020-05" db="EMBL/GenBank/DDBJ databases">
        <authorList>
            <person name="Chiriac C."/>
            <person name="Salcher M."/>
            <person name="Ghai R."/>
            <person name="Kavagutti S V."/>
        </authorList>
    </citation>
    <scope>NUCLEOTIDE SEQUENCE</scope>
</reference>
<protein>
    <submittedName>
        <fullName evidence="1">Uncharacterized protein</fullName>
    </submittedName>
</protein>
<organism evidence="1">
    <name type="scientific">uncultured Caudovirales phage</name>
    <dbReference type="NCBI Taxonomy" id="2100421"/>
    <lineage>
        <taxon>Viruses</taxon>
        <taxon>Duplodnaviria</taxon>
        <taxon>Heunggongvirae</taxon>
        <taxon>Uroviricota</taxon>
        <taxon>Caudoviricetes</taxon>
        <taxon>Peduoviridae</taxon>
        <taxon>Maltschvirus</taxon>
        <taxon>Maltschvirus maltsch</taxon>
    </lineage>
</organism>